<dbReference type="VEuPathDB" id="TriTrypDB:C4B63_65g17"/>
<dbReference type="VEuPathDB" id="TriTrypDB:ECC02_005199"/>
<evidence type="ECO:0000256" key="1">
    <source>
        <dbReference type="SAM" id="MobiDB-lite"/>
    </source>
</evidence>
<dbReference type="InterPro" id="IPR052980">
    <property type="entry name" value="Crinkler_effector"/>
</dbReference>
<name>A0A2V2V0B7_TRYCR</name>
<dbReference type="VEuPathDB" id="TriTrypDB:Tc_MARK_4639"/>
<dbReference type="InterPro" id="IPR046835">
    <property type="entry name" value="RHS_N"/>
</dbReference>
<feature type="domain" description="Retrotransposon hot spot protein,C-terminal" evidence="2">
    <location>
        <begin position="445"/>
        <end position="603"/>
    </location>
</feature>
<comment type="caution">
    <text evidence="5">The sequence shown here is derived from an EMBL/GenBank/DDBJ whole genome shotgun (WGS) entry which is preliminary data.</text>
</comment>
<dbReference type="VEuPathDB" id="TriTrypDB:TcCL_NonESM12218"/>
<dbReference type="Pfam" id="PF07999">
    <property type="entry name" value="RHSP"/>
    <property type="match status" value="2"/>
</dbReference>
<reference evidence="5 6" key="1">
    <citation type="journal article" date="2018" name="Microb. Genom.">
        <title>Expanding an expanded genome: long-read sequencing of Trypanosoma cruzi.</title>
        <authorList>
            <person name="Berna L."/>
            <person name="Rodriguez M."/>
            <person name="Chiribao M.L."/>
            <person name="Parodi-Talice A."/>
            <person name="Pita S."/>
            <person name="Rijo G."/>
            <person name="Alvarez-Valin F."/>
            <person name="Robello C."/>
        </authorList>
    </citation>
    <scope>NUCLEOTIDE SEQUENCE [LARGE SCALE GENOMIC DNA]</scope>
    <source>
        <strain evidence="5 6">Dm28c</strain>
    </source>
</reference>
<dbReference type="VEuPathDB" id="TriTrypDB:TCSYLVIO_006596"/>
<dbReference type="PANTHER" id="PTHR33129">
    <property type="entry name" value="PROTEIN KINASE DOMAIN-CONTAINING PROTEIN-RELATED"/>
    <property type="match status" value="1"/>
</dbReference>
<evidence type="ECO:0000259" key="2">
    <source>
        <dbReference type="Pfam" id="PF07999"/>
    </source>
</evidence>
<dbReference type="VEuPathDB" id="TriTrypDB:TcBrA4_0158040"/>
<dbReference type="VEuPathDB" id="TriTrypDB:TcCLB.506595.149"/>
<dbReference type="Pfam" id="PF20445">
    <property type="entry name" value="RHS_N"/>
    <property type="match status" value="1"/>
</dbReference>
<dbReference type="VEuPathDB" id="TriTrypDB:TcYC6_0146010"/>
<evidence type="ECO:0000313" key="6">
    <source>
        <dbReference type="Proteomes" id="UP000246121"/>
    </source>
</evidence>
<dbReference type="VEuPathDB" id="TriTrypDB:TCSYLVIO_002746"/>
<dbReference type="VEuPathDB" id="TriTrypDB:TcG_10227"/>
<dbReference type="Pfam" id="PF24466">
    <property type="entry name" value="DUF7578"/>
    <property type="match status" value="2"/>
</dbReference>
<feature type="region of interest" description="Disordered" evidence="1">
    <location>
        <begin position="1"/>
        <end position="31"/>
    </location>
</feature>
<sequence>MPGNQASAVPQGDFQRRARPESEDVTDQPAATHIRVEEARQPQWTMRSSVKDILLEGSTNRTDMKLNDFLRNYVGGRAAVDEDSNVTMQAFVRRPNAYVQDQELLEEILNLPAYQALEERKILLEAIYKLHHEGVHFLEQWRDYEGKDTVTLLVCEKLNGVLTQVLREERREAEERARREGQVGFTLTTTVEDVLFKGRVRVKDIKLNDFLTLEMEGRGILRANRNVLLRDFFSDPTSHIRDAGVLAEVQKKGYYLSLERTVREEMYLEEVVRGLHEKGVDNLFGWSEATARAKTSVSNSTKQSLDAALHVARNPTTTIAPIHLEGFYDSVYNARWSHVVEVPGEEGTVMKVEEGKPKQSWTYRAVGGTFEKNDGVEQSGEAPPRLMVLTSEKGWPYSWERGESGILPDCYLNSEVERVWQIVKKDLTKLFSNHGKNKPSCHPRVLIGTPGIGKSMNVGSYLLYQLLHYDVEQLPMVVYFIAYRTFLFDKTAKMVSLYTNEASILGILGTFSRRGVKGYIIYDVAMKGRQPSTGLPCKGWGMIVVTSPNIKNFEWWAMQMGAEQIIIDCPDESDVRAMCIWKEHNGQVEEEAKEEPEEQAEEEPEEEEEEEAEEESEEKAEEEADFWKRVKKRMDKVGPILRFIFNGKKCMSRVRACKFAVNNITASMLQYYTGIGTGKSCNGHHVSHKLVKVVRVREKDKIESSLNVLISPLPRT</sequence>
<evidence type="ECO:0000313" key="5">
    <source>
        <dbReference type="EMBL" id="PWU88932.1"/>
    </source>
</evidence>
<feature type="compositionally biased region" description="Acidic residues" evidence="1">
    <location>
        <begin position="588"/>
        <end position="624"/>
    </location>
</feature>
<gene>
    <name evidence="5" type="ORF">C4B63_65g17</name>
</gene>
<dbReference type="VEuPathDB" id="TriTrypDB:TcCLB.509865.9"/>
<evidence type="ECO:0000259" key="4">
    <source>
        <dbReference type="Pfam" id="PF24466"/>
    </source>
</evidence>
<dbReference type="AlphaFoldDB" id="A0A2V2V0B7"/>
<dbReference type="VEuPathDB" id="TriTrypDB:TCDM_08993"/>
<accession>A0A2V2V0B7</accession>
<dbReference type="InterPro" id="IPR056000">
    <property type="entry name" value="DUF7578"/>
</dbReference>
<proteinExistence type="predicted"/>
<dbReference type="VEuPathDB" id="TriTrypDB:TcCL_NonESM05534"/>
<feature type="domain" description="Retrotransposon hot spot protein N-terminal" evidence="3">
    <location>
        <begin position="328"/>
        <end position="437"/>
    </location>
</feature>
<dbReference type="InterPro" id="IPR006518">
    <property type="entry name" value="Trypano_RHS"/>
</dbReference>
<dbReference type="Proteomes" id="UP000246121">
    <property type="component" value="Unassembled WGS sequence"/>
</dbReference>
<dbReference type="NCBIfam" id="TIGR01631">
    <property type="entry name" value="Trypano_RHS"/>
    <property type="match status" value="2"/>
</dbReference>
<dbReference type="VEuPathDB" id="TriTrypDB:TcCLB.511415.11"/>
<feature type="domain" description="Retrotransposon hot spot protein,C-terminal" evidence="2">
    <location>
        <begin position="614"/>
        <end position="701"/>
    </location>
</feature>
<organism evidence="5 6">
    <name type="scientific">Trypanosoma cruzi</name>
    <dbReference type="NCBI Taxonomy" id="5693"/>
    <lineage>
        <taxon>Eukaryota</taxon>
        <taxon>Discoba</taxon>
        <taxon>Euglenozoa</taxon>
        <taxon>Kinetoplastea</taxon>
        <taxon>Metakinetoplastina</taxon>
        <taxon>Trypanosomatida</taxon>
        <taxon>Trypanosomatidae</taxon>
        <taxon>Trypanosoma</taxon>
        <taxon>Schizotrypanum</taxon>
    </lineage>
</organism>
<dbReference type="InterPro" id="IPR046836">
    <property type="entry name" value="RHS_C"/>
</dbReference>
<protein>
    <submittedName>
        <fullName evidence="5">Putative retrotransposon hot spot protein (RHS,)</fullName>
    </submittedName>
</protein>
<feature type="region of interest" description="Disordered" evidence="1">
    <location>
        <begin position="586"/>
        <end position="624"/>
    </location>
</feature>
<dbReference type="VEuPathDB" id="TriTrypDB:C3747_68g81"/>
<dbReference type="EMBL" id="PRFA01000065">
    <property type="protein sequence ID" value="PWU88932.1"/>
    <property type="molecule type" value="Genomic_DNA"/>
</dbReference>
<feature type="domain" description="DUF7578" evidence="4">
    <location>
        <begin position="201"/>
        <end position="265"/>
    </location>
</feature>
<evidence type="ECO:0000259" key="3">
    <source>
        <dbReference type="Pfam" id="PF20445"/>
    </source>
</evidence>
<dbReference type="PANTHER" id="PTHR33129:SF3">
    <property type="entry name" value="HOT SPOT (RHS) PROTEIN, PUTATIVE-RELATED"/>
    <property type="match status" value="1"/>
</dbReference>
<feature type="domain" description="DUF7578" evidence="4">
    <location>
        <begin position="61"/>
        <end position="120"/>
    </location>
</feature>